<feature type="domain" description="IDEAL" evidence="1">
    <location>
        <begin position="140"/>
        <end position="176"/>
    </location>
</feature>
<dbReference type="Gene3D" id="3.40.1530.30">
    <property type="entry name" value="Uncharacterised family UPF0302, N-terminal domain"/>
    <property type="match status" value="1"/>
</dbReference>
<keyword evidence="3" id="KW-1185">Reference proteome</keyword>
<evidence type="ECO:0000313" key="3">
    <source>
        <dbReference type="Proteomes" id="UP000318521"/>
    </source>
</evidence>
<dbReference type="PIRSF" id="PIRSF007165">
    <property type="entry name" value="UCP007165"/>
    <property type="match status" value="1"/>
</dbReference>
<accession>A0A554A0M6</accession>
<dbReference type="Proteomes" id="UP000318521">
    <property type="component" value="Unassembled WGS sequence"/>
</dbReference>
<dbReference type="SMART" id="SM00914">
    <property type="entry name" value="IDEAL"/>
    <property type="match status" value="1"/>
</dbReference>
<sequence length="184" mass="21687">MNRWVSTSEKSGFLHWFLKNHRLKRKDSRLILDYLINHPHILEHVTFTDTVSPQAKTIIISSMQSDEQGFVYYNQSVKSEDPSKVLGDLMAHPSAKRNLIIHFYGSHIHATYQQLLQTPIKEQYQNYKRFKRYEDETKVLLDQVKQTTDRNTLLAEIDAALDDRNEALFKELTIRLRELDESIP</sequence>
<dbReference type="AlphaFoldDB" id="A0A554A0M6"/>
<dbReference type="Gene3D" id="4.10.810.10">
    <property type="entry name" value="Virus Scaffolding Protein, Chain A"/>
    <property type="match status" value="1"/>
</dbReference>
<evidence type="ECO:0000259" key="1">
    <source>
        <dbReference type="SMART" id="SM00914"/>
    </source>
</evidence>
<name>A0A554A0M6_9BACI</name>
<reference evidence="2 3" key="1">
    <citation type="submission" date="2019-07" db="EMBL/GenBank/DDBJ databases">
        <authorList>
            <person name="Park Y.J."/>
            <person name="Jeong S.E."/>
            <person name="Jung H.S."/>
        </authorList>
    </citation>
    <scope>NUCLEOTIDE SEQUENCE [LARGE SCALE GENOMIC DNA]</scope>
    <source>
        <strain evidence="3">P16(2019)</strain>
    </source>
</reference>
<proteinExistence type="predicted"/>
<dbReference type="EMBL" id="VLXZ01000003">
    <property type="protein sequence ID" value="TSB47196.1"/>
    <property type="molecule type" value="Genomic_DNA"/>
</dbReference>
<dbReference type="InterPro" id="IPR011188">
    <property type="entry name" value="UPF0302"/>
</dbReference>
<dbReference type="Pfam" id="PF08864">
    <property type="entry name" value="UPF0302"/>
    <property type="match status" value="1"/>
</dbReference>
<evidence type="ECO:0000313" key="2">
    <source>
        <dbReference type="EMBL" id="TSB47196.1"/>
    </source>
</evidence>
<dbReference type="InterPro" id="IPR038091">
    <property type="entry name" value="UPF0302_N_sf"/>
</dbReference>
<dbReference type="InterPro" id="IPR027393">
    <property type="entry name" value="Virus_scaffolding_prot_C"/>
</dbReference>
<organism evidence="2 3">
    <name type="scientific">Alkalicoccobacillus porphyridii</name>
    <dbReference type="NCBI Taxonomy" id="2597270"/>
    <lineage>
        <taxon>Bacteria</taxon>
        <taxon>Bacillati</taxon>
        <taxon>Bacillota</taxon>
        <taxon>Bacilli</taxon>
        <taxon>Bacillales</taxon>
        <taxon>Bacillaceae</taxon>
        <taxon>Alkalicoccobacillus</taxon>
    </lineage>
</organism>
<dbReference type="InterPro" id="IPR014957">
    <property type="entry name" value="IDEAL_dom"/>
</dbReference>
<comment type="caution">
    <text evidence="2">The sequence shown here is derived from an EMBL/GenBank/DDBJ whole genome shotgun (WGS) entry which is preliminary data.</text>
</comment>
<dbReference type="Pfam" id="PF08858">
    <property type="entry name" value="IDEAL"/>
    <property type="match status" value="1"/>
</dbReference>
<protein>
    <submittedName>
        <fullName evidence="2">IDEAL domain-containing protein</fullName>
    </submittedName>
</protein>
<gene>
    <name evidence="2" type="ORF">FN960_05495</name>
</gene>
<dbReference type="InterPro" id="IPR014963">
    <property type="entry name" value="UPF0302_N"/>
</dbReference>